<comment type="caution">
    <text evidence="2">The sequence shown here is derived from an EMBL/GenBank/DDBJ whole genome shotgun (WGS) entry which is preliminary data.</text>
</comment>
<gene>
    <name evidence="2" type="ORF">EFY79_06330</name>
</gene>
<feature type="transmembrane region" description="Helical" evidence="1">
    <location>
        <begin position="221"/>
        <end position="238"/>
    </location>
</feature>
<keyword evidence="3" id="KW-1185">Reference proteome</keyword>
<proteinExistence type="predicted"/>
<feature type="transmembrane region" description="Helical" evidence="1">
    <location>
        <begin position="194"/>
        <end position="214"/>
    </location>
</feature>
<organism evidence="2 3">
    <name type="scientific">Hanamia caeni</name>
    <dbReference type="NCBI Taxonomy" id="2294116"/>
    <lineage>
        <taxon>Bacteria</taxon>
        <taxon>Pseudomonadati</taxon>
        <taxon>Bacteroidota</taxon>
        <taxon>Chitinophagia</taxon>
        <taxon>Chitinophagales</taxon>
        <taxon>Chitinophagaceae</taxon>
        <taxon>Hanamia</taxon>
    </lineage>
</organism>
<reference evidence="2 3" key="1">
    <citation type="submission" date="2018-11" db="EMBL/GenBank/DDBJ databases">
        <title>Draft genome sequence of Ferruginibacter sp. BO-59.</title>
        <authorList>
            <person name="Im W.T."/>
        </authorList>
    </citation>
    <scope>NUCLEOTIDE SEQUENCE [LARGE SCALE GENOMIC DNA]</scope>
    <source>
        <strain evidence="2 3">BO-59</strain>
    </source>
</reference>
<feature type="transmembrane region" description="Helical" evidence="1">
    <location>
        <begin position="62"/>
        <end position="82"/>
    </location>
</feature>
<dbReference type="EMBL" id="RJJR01000004">
    <property type="protein sequence ID" value="RNI37860.1"/>
    <property type="molecule type" value="Genomic_DNA"/>
</dbReference>
<name>A0A3M9NJ96_9BACT</name>
<dbReference type="InterPro" id="IPR010699">
    <property type="entry name" value="DUF1275"/>
</dbReference>
<evidence type="ECO:0000256" key="1">
    <source>
        <dbReference type="SAM" id="Phobius"/>
    </source>
</evidence>
<feature type="transmembrane region" description="Helical" evidence="1">
    <location>
        <begin position="148"/>
        <end position="166"/>
    </location>
</feature>
<protein>
    <submittedName>
        <fullName evidence="2">DUF1275 domain-containing protein</fullName>
    </submittedName>
</protein>
<keyword evidence="1" id="KW-1133">Transmembrane helix</keyword>
<keyword evidence="1" id="KW-0812">Transmembrane</keyword>
<feature type="transmembrane region" description="Helical" evidence="1">
    <location>
        <begin position="118"/>
        <end position="136"/>
    </location>
</feature>
<dbReference type="OrthoDB" id="5125627at2"/>
<dbReference type="RefSeq" id="WP_123119849.1">
    <property type="nucleotide sequence ID" value="NZ_RJJR01000004.1"/>
</dbReference>
<dbReference type="PANTHER" id="PTHR37314">
    <property type="entry name" value="SLR0142 PROTEIN"/>
    <property type="match status" value="1"/>
</dbReference>
<dbReference type="Proteomes" id="UP000267223">
    <property type="component" value="Unassembled WGS sequence"/>
</dbReference>
<dbReference type="AlphaFoldDB" id="A0A3M9NJ96"/>
<accession>A0A3M9NJ96</accession>
<feature type="transmembrane region" description="Helical" evidence="1">
    <location>
        <begin position="89"/>
        <end position="112"/>
    </location>
</feature>
<keyword evidence="1" id="KW-0472">Membrane</keyword>
<feature type="transmembrane region" description="Helical" evidence="1">
    <location>
        <begin position="12"/>
        <end position="32"/>
    </location>
</feature>
<sequence>MKNSNRKNSVWFEIMLVLLTCVAGSVDVMSYYRLGNVFTANMTGNTVLLGLSIGQGNAASSFHQIAALAGFFSGALMGAYIVENTKKGWSNYITISLSIETTIVFILVYIWFFEGKMISGFALYVSIILAGLAMGIQSATIRHLNIPGIITTFLTGTITSIGMSMVKGIKSGFNKKVKRANPAVPSPKTLEQRIELQVIVFMAYAGTAVFTGWMEFHRPRFLPLLPLILVISVLLIVVKQPGHPHLQSNEVEEG</sequence>
<evidence type="ECO:0000313" key="2">
    <source>
        <dbReference type="EMBL" id="RNI37860.1"/>
    </source>
</evidence>
<dbReference type="PANTHER" id="PTHR37314:SF4">
    <property type="entry name" value="UPF0700 TRANSMEMBRANE PROTEIN YOAK"/>
    <property type="match status" value="1"/>
</dbReference>
<dbReference type="Pfam" id="PF06912">
    <property type="entry name" value="DUF1275"/>
    <property type="match status" value="1"/>
</dbReference>
<evidence type="ECO:0000313" key="3">
    <source>
        <dbReference type="Proteomes" id="UP000267223"/>
    </source>
</evidence>